<dbReference type="Gramene" id="arahy.Tifrunner.gnm2.ann2.Ah05g172200.1">
    <property type="protein sequence ID" value="arahy.Tifrunner.gnm2.ann2.Ah05g172200.1-CDS-1"/>
    <property type="gene ID" value="arahy.Tifrunner.gnm2.ann2.Ah05g172200"/>
</dbReference>
<organism evidence="3 4">
    <name type="scientific">Arachis hypogaea</name>
    <name type="common">Peanut</name>
    <dbReference type="NCBI Taxonomy" id="3818"/>
    <lineage>
        <taxon>Eukaryota</taxon>
        <taxon>Viridiplantae</taxon>
        <taxon>Streptophyta</taxon>
        <taxon>Embryophyta</taxon>
        <taxon>Tracheophyta</taxon>
        <taxon>Spermatophyta</taxon>
        <taxon>Magnoliopsida</taxon>
        <taxon>eudicotyledons</taxon>
        <taxon>Gunneridae</taxon>
        <taxon>Pentapetalae</taxon>
        <taxon>rosids</taxon>
        <taxon>fabids</taxon>
        <taxon>Fabales</taxon>
        <taxon>Fabaceae</taxon>
        <taxon>Papilionoideae</taxon>
        <taxon>50 kb inversion clade</taxon>
        <taxon>dalbergioids sensu lato</taxon>
        <taxon>Dalbergieae</taxon>
        <taxon>Pterocarpus clade</taxon>
        <taxon>Arachis</taxon>
    </lineage>
</organism>
<dbReference type="Pfam" id="PF01554">
    <property type="entry name" value="MatE"/>
    <property type="match status" value="1"/>
</dbReference>
<comment type="similarity">
    <text evidence="1">Belongs to the multi antimicrobial extrusion (MATE) (TC 2.A.66.1) family.</text>
</comment>
<dbReference type="PANTHER" id="PTHR11206">
    <property type="entry name" value="MULTIDRUG RESISTANCE PROTEIN"/>
    <property type="match status" value="1"/>
</dbReference>
<comment type="caution">
    <text evidence="3">The sequence shown here is derived from an EMBL/GenBank/DDBJ whole genome shotgun (WGS) entry which is preliminary data.</text>
</comment>
<protein>
    <submittedName>
        <fullName evidence="3">Uncharacterized protein</fullName>
    </submittedName>
</protein>
<evidence type="ECO:0000256" key="1">
    <source>
        <dbReference type="ARBA" id="ARBA00010199"/>
    </source>
</evidence>
<accession>A0A445D804</accession>
<reference evidence="3 4" key="1">
    <citation type="submission" date="2019-01" db="EMBL/GenBank/DDBJ databases">
        <title>Sequencing of cultivated peanut Arachis hypogaea provides insights into genome evolution and oil improvement.</title>
        <authorList>
            <person name="Chen X."/>
        </authorList>
    </citation>
    <scope>NUCLEOTIDE SEQUENCE [LARGE SCALE GENOMIC DNA]</scope>
    <source>
        <strain evidence="4">cv. Fuhuasheng</strain>
        <tissue evidence="3">Leaves</tissue>
    </source>
</reference>
<gene>
    <name evidence="3" type="ORF">Ahy_A05g025163</name>
</gene>
<dbReference type="InterPro" id="IPR002528">
    <property type="entry name" value="MATE_fam"/>
</dbReference>
<name>A0A445D804_ARAHY</name>
<dbReference type="GO" id="GO:0016020">
    <property type="term" value="C:membrane"/>
    <property type="evidence" value="ECO:0007669"/>
    <property type="project" value="InterPro"/>
</dbReference>
<evidence type="ECO:0000313" key="4">
    <source>
        <dbReference type="Proteomes" id="UP000289738"/>
    </source>
</evidence>
<dbReference type="GO" id="GO:0042910">
    <property type="term" value="F:xenobiotic transmembrane transporter activity"/>
    <property type="evidence" value="ECO:0007669"/>
    <property type="project" value="InterPro"/>
</dbReference>
<keyword evidence="4" id="KW-1185">Reference proteome</keyword>
<dbReference type="STRING" id="3818.A0A445D804"/>
<keyword evidence="2" id="KW-1133">Transmembrane helix</keyword>
<proteinExistence type="inferred from homology"/>
<keyword evidence="2" id="KW-0472">Membrane</keyword>
<dbReference type="AlphaFoldDB" id="A0A445D804"/>
<dbReference type="GO" id="GO:0015297">
    <property type="term" value="F:antiporter activity"/>
    <property type="evidence" value="ECO:0007669"/>
    <property type="project" value="InterPro"/>
</dbReference>
<dbReference type="SMR" id="A0A445D804"/>
<dbReference type="EMBL" id="SDMP01000005">
    <property type="protein sequence ID" value="RYR59298.1"/>
    <property type="molecule type" value="Genomic_DNA"/>
</dbReference>
<keyword evidence="2" id="KW-0812">Transmembrane</keyword>
<feature type="transmembrane region" description="Helical" evidence="2">
    <location>
        <begin position="43"/>
        <end position="64"/>
    </location>
</feature>
<evidence type="ECO:0000313" key="3">
    <source>
        <dbReference type="EMBL" id="RYR59298.1"/>
    </source>
</evidence>
<evidence type="ECO:0000256" key="2">
    <source>
        <dbReference type="SAM" id="Phobius"/>
    </source>
</evidence>
<dbReference type="Proteomes" id="UP000289738">
    <property type="component" value="Chromosome A05"/>
</dbReference>
<feature type="transmembrane region" description="Helical" evidence="2">
    <location>
        <begin position="76"/>
        <end position="96"/>
    </location>
</feature>
<sequence length="104" mass="11652">MLGVLMQRSWVILNAIALLLSFLYVLACQLPRLIGETASIAKVVGVFALWMLPQLFAYSMNFPIQKFLQAQSKIMVMAWISAGVLVAHAVLSWVLMLKLRCRDA</sequence>